<feature type="domain" description="FAD-binding FR-type" evidence="1">
    <location>
        <begin position="28"/>
        <end position="139"/>
    </location>
</feature>
<dbReference type="Gene3D" id="3.40.50.80">
    <property type="entry name" value="Nucleotide-binding domain of ferredoxin-NADP reductase (FNR) module"/>
    <property type="match status" value="1"/>
</dbReference>
<keyword evidence="3" id="KW-1185">Reference proteome</keyword>
<dbReference type="PANTHER" id="PTHR30157">
    <property type="entry name" value="FERRIC REDUCTASE, NADPH-DEPENDENT"/>
    <property type="match status" value="1"/>
</dbReference>
<dbReference type="InterPro" id="IPR017938">
    <property type="entry name" value="Riboflavin_synthase-like_b-brl"/>
</dbReference>
<name>A0A511MDT0_9NOCA</name>
<protein>
    <recommendedName>
        <fullName evidence="1">FAD-binding FR-type domain-containing protein</fullName>
    </recommendedName>
</protein>
<dbReference type="InterPro" id="IPR017927">
    <property type="entry name" value="FAD-bd_FR_type"/>
</dbReference>
<sequence>MRENDMRENLAKSRRGSARNPLEYLFAKYKAQGTVTHVESVTPTMKSIRIHSEELDKLPYTAGQHVRVEINDPLSIYGIFRPVETLRSYTIWDYAPTAKTFELRAHLYDGEGIGLTWVRDVKPGDEVTYWGPQGDFVTGDAPYHLFIGEETATVAFGAMIRGLDARERVYGLLESESAADELPIPGEHRLHRVYREGAPALSSPTLLSALTTLNLPDTPGAAYIAGEARTCQAVRDHLVRERDWPREAITVKPFWTPGKRGLH</sequence>
<gene>
    <name evidence="2" type="ORF">NN4_33220</name>
</gene>
<reference evidence="2 3" key="1">
    <citation type="submission" date="2019-07" db="EMBL/GenBank/DDBJ databases">
        <title>Whole genome shotgun sequence of Nocardia ninae NBRC 108245.</title>
        <authorList>
            <person name="Hosoyama A."/>
            <person name="Uohara A."/>
            <person name="Ohji S."/>
            <person name="Ichikawa N."/>
        </authorList>
    </citation>
    <scope>NUCLEOTIDE SEQUENCE [LARGE SCALE GENOMIC DNA]</scope>
    <source>
        <strain evidence="2 3">NBRC 108245</strain>
    </source>
</reference>
<dbReference type="SUPFAM" id="SSF63380">
    <property type="entry name" value="Riboflavin synthase domain-like"/>
    <property type="match status" value="1"/>
</dbReference>
<proteinExistence type="predicted"/>
<dbReference type="Pfam" id="PF04954">
    <property type="entry name" value="SIP"/>
    <property type="match status" value="1"/>
</dbReference>
<dbReference type="InterPro" id="IPR039261">
    <property type="entry name" value="FNR_nucleotide-bd"/>
</dbReference>
<dbReference type="EMBL" id="BJXA01000019">
    <property type="protein sequence ID" value="GEM38803.1"/>
    <property type="molecule type" value="Genomic_DNA"/>
</dbReference>
<comment type="caution">
    <text evidence="2">The sequence shown here is derived from an EMBL/GenBank/DDBJ whole genome shotgun (WGS) entry which is preliminary data.</text>
</comment>
<dbReference type="AlphaFoldDB" id="A0A511MDT0"/>
<dbReference type="InterPro" id="IPR007037">
    <property type="entry name" value="SIP_rossman_dom"/>
</dbReference>
<dbReference type="PANTHER" id="PTHR30157:SF0">
    <property type="entry name" value="NADPH-DEPENDENT FERRIC-CHELATE REDUCTASE"/>
    <property type="match status" value="1"/>
</dbReference>
<dbReference type="Gene3D" id="2.40.30.10">
    <property type="entry name" value="Translation factors"/>
    <property type="match status" value="1"/>
</dbReference>
<dbReference type="InterPro" id="IPR039374">
    <property type="entry name" value="SIP_fam"/>
</dbReference>
<organism evidence="2 3">
    <name type="scientific">Nocardia ninae NBRC 108245</name>
    <dbReference type="NCBI Taxonomy" id="1210091"/>
    <lineage>
        <taxon>Bacteria</taxon>
        <taxon>Bacillati</taxon>
        <taxon>Actinomycetota</taxon>
        <taxon>Actinomycetes</taxon>
        <taxon>Mycobacteriales</taxon>
        <taxon>Nocardiaceae</taxon>
        <taxon>Nocardia</taxon>
    </lineage>
</organism>
<dbReference type="Proteomes" id="UP000321424">
    <property type="component" value="Unassembled WGS sequence"/>
</dbReference>
<evidence type="ECO:0000313" key="3">
    <source>
        <dbReference type="Proteomes" id="UP000321424"/>
    </source>
</evidence>
<accession>A0A511MDT0</accession>
<evidence type="ECO:0000259" key="1">
    <source>
        <dbReference type="PROSITE" id="PS51384"/>
    </source>
</evidence>
<dbReference type="GO" id="GO:0016491">
    <property type="term" value="F:oxidoreductase activity"/>
    <property type="evidence" value="ECO:0007669"/>
    <property type="project" value="InterPro"/>
</dbReference>
<dbReference type="CDD" id="cd06193">
    <property type="entry name" value="siderophore_interacting"/>
    <property type="match status" value="1"/>
</dbReference>
<evidence type="ECO:0000313" key="2">
    <source>
        <dbReference type="EMBL" id="GEM38803.1"/>
    </source>
</evidence>
<dbReference type="PROSITE" id="PS51384">
    <property type="entry name" value="FAD_FR"/>
    <property type="match status" value="1"/>
</dbReference>